<evidence type="ECO:0000313" key="2">
    <source>
        <dbReference type="Proteomes" id="UP000515908"/>
    </source>
</evidence>
<accession>A0A7G2CRV2</accession>
<name>A0A7G2CRV2_9TRYP</name>
<dbReference type="Gene3D" id="1.20.1270.60">
    <property type="entry name" value="Arfaptin homology (AH) domain/BAR domain"/>
    <property type="match status" value="1"/>
</dbReference>
<dbReference type="EMBL" id="LR877163">
    <property type="protein sequence ID" value="CAD2220912.1"/>
    <property type="molecule type" value="Genomic_DNA"/>
</dbReference>
<proteinExistence type="predicted"/>
<gene>
    <name evidence="1" type="ORF">ADEAN_000843600</name>
</gene>
<dbReference type="AlphaFoldDB" id="A0A7G2CRV2"/>
<dbReference type="VEuPathDB" id="TriTrypDB:ADEAN_000843600"/>
<sequence>MNAVNNVNRKVKKTLKVAPKTEDDDYTARKKSFKALADSLKDYKSAMEKAKKSIKGVMDALTHVRKAFDQITTNPELSDHSSDLVLSFSTTLDRLKADIYDNFEKTMDTQVIAPMNDIKNMESECTKAEHERTKYRKEFDLYRDLVKKKEAEYLKKNKELSVSKSYSGDVTKMNDNQKLFEEADQKYIEAHGSFLSHGAFFTSQSIESFMRCWRDLMSSFTSEFSGLASATGGSATVDDYE</sequence>
<keyword evidence="2" id="KW-1185">Reference proteome</keyword>
<dbReference type="PANTHER" id="PTHR38148:SF3">
    <property type="entry name" value="BAR DOMAIN-CONTAINING PROTEIN"/>
    <property type="match status" value="1"/>
</dbReference>
<evidence type="ECO:0008006" key="3">
    <source>
        <dbReference type="Google" id="ProtNLM"/>
    </source>
</evidence>
<dbReference type="InterPro" id="IPR027267">
    <property type="entry name" value="AH/BAR_dom_sf"/>
</dbReference>
<dbReference type="PANTHER" id="PTHR38148">
    <property type="entry name" value="BAR DOMAIN-CONTAINING PROTEIN"/>
    <property type="match status" value="1"/>
</dbReference>
<evidence type="ECO:0000313" key="1">
    <source>
        <dbReference type="EMBL" id="CAD2220912.1"/>
    </source>
</evidence>
<dbReference type="SUPFAM" id="SSF103657">
    <property type="entry name" value="BAR/IMD domain-like"/>
    <property type="match status" value="1"/>
</dbReference>
<reference evidence="1 2" key="1">
    <citation type="submission" date="2020-08" db="EMBL/GenBank/DDBJ databases">
        <authorList>
            <person name="Newling K."/>
            <person name="Davey J."/>
            <person name="Forrester S."/>
        </authorList>
    </citation>
    <scope>NUCLEOTIDE SEQUENCE [LARGE SCALE GENOMIC DNA]</scope>
    <source>
        <strain evidence="2">Crithidia deanei Carvalho (ATCC PRA-265)</strain>
    </source>
</reference>
<organism evidence="1 2">
    <name type="scientific">Angomonas deanei</name>
    <dbReference type="NCBI Taxonomy" id="59799"/>
    <lineage>
        <taxon>Eukaryota</taxon>
        <taxon>Discoba</taxon>
        <taxon>Euglenozoa</taxon>
        <taxon>Kinetoplastea</taxon>
        <taxon>Metakinetoplastina</taxon>
        <taxon>Trypanosomatida</taxon>
        <taxon>Trypanosomatidae</taxon>
        <taxon>Strigomonadinae</taxon>
        <taxon>Angomonas</taxon>
    </lineage>
</organism>
<protein>
    <recommendedName>
        <fullName evidence="3">BAR domain containing protein</fullName>
    </recommendedName>
</protein>
<dbReference type="Proteomes" id="UP000515908">
    <property type="component" value="Chromosome 19"/>
</dbReference>